<dbReference type="Pfam" id="PF18098">
    <property type="entry name" value="RPN5_C"/>
    <property type="match status" value="1"/>
</dbReference>
<dbReference type="GO" id="GO:0008541">
    <property type="term" value="C:proteasome regulatory particle, lid subcomplex"/>
    <property type="evidence" value="ECO:0007669"/>
    <property type="project" value="TreeGrafter"/>
</dbReference>
<sequence length="493" mass="54954">MGAPTVKDAADLGAEAHRLEAELQGRQQQAVDPAKVQAELAAAAEHAAAGRRQEAVDVLLALEKQGRVAEDISATRQAVTALLKMLYEARDWKQLQEYVVLLSKRRSQLKQAVQSMVRQCMGYIPDTPDKETRVELIKTLQALTEGKIYVEIERARLTRQLARMKEEEGDIAEAAEILQEVAVETFGAMAKTEKIAYILEQVRLCLDRKDYVRAQILSKKVSPRAFVPQPEGAKKGETTGEIGIEGTAIEEAEEGTPSLEALKLQYYALMIRFYQHEATWLEVCRCYRAVYDTPSIQEEAARWQDVLKKIVWYVVLAPKGVEQATLLATTAADKKLSDLPAYEALLKKFTGKEVLWWKHVEQEYADEMAAQADVFGGEDGAKRRADFRLRVIEHNLQIIGGYYSRITLARLAQMLDLTADEAEKHLSDLVVGGSLAAKIDRPAGVIRFSHRTGPSEALNAWSGSIGKLLVLVEKTCQQIQKESMVHRVPIGTA</sequence>
<comment type="subunit">
    <text evidence="3">Component of the 19S regulatory particle (RP/PA700) lid subcomplex of the 26S proteasome. The 26S proteasome is composed of a core protease (CP), known as the 20S proteasome, capped at one or both ends by the 19S regulatory particle (RP/PA700). The RP/PA700 complex is composed of at least 17 different subunits in two subcomplexes, the base and the lid, which form the portions proximal and distal to the 20S proteolytic core, respectively.</text>
</comment>
<dbReference type="InterPro" id="IPR054559">
    <property type="entry name" value="PSMD12-CSN4-like_N"/>
</dbReference>
<feature type="domain" description="PCI" evidence="4">
    <location>
        <begin position="282"/>
        <end position="453"/>
    </location>
</feature>
<dbReference type="Gene3D" id="1.10.10.10">
    <property type="entry name" value="Winged helix-like DNA-binding domain superfamily/Winged helix DNA-binding domain"/>
    <property type="match status" value="1"/>
</dbReference>
<proteinExistence type="inferred from homology"/>
<dbReference type="PANTHER" id="PTHR10855">
    <property type="entry name" value="26S PROTEASOME NON-ATPASE REGULATORY SUBUNIT 12/COP9 SIGNALOSOME COMPLEX SUBUNIT 4"/>
    <property type="match status" value="1"/>
</dbReference>
<evidence type="ECO:0000256" key="3">
    <source>
        <dbReference type="ARBA" id="ARBA00064920"/>
    </source>
</evidence>
<keyword evidence="2 5" id="KW-0647">Proteasome</keyword>
<protein>
    <submittedName>
        <fullName evidence="5">26S proteasome non-ATPase regulatory subunit 12</fullName>
    </submittedName>
</protein>
<dbReference type="GO" id="GO:0005634">
    <property type="term" value="C:nucleus"/>
    <property type="evidence" value="ECO:0007669"/>
    <property type="project" value="UniProtKB-ARBA"/>
</dbReference>
<dbReference type="InterPro" id="IPR040134">
    <property type="entry name" value="PSMD12/CSN4"/>
</dbReference>
<evidence type="ECO:0000256" key="2">
    <source>
        <dbReference type="ARBA" id="ARBA00022942"/>
    </source>
</evidence>
<evidence type="ECO:0000313" key="5">
    <source>
        <dbReference type="EMBL" id="PRW50858.1"/>
    </source>
</evidence>
<evidence type="ECO:0000259" key="4">
    <source>
        <dbReference type="PROSITE" id="PS50250"/>
    </source>
</evidence>
<accession>A0A2P6TNF0</accession>
<dbReference type="GO" id="GO:0005737">
    <property type="term" value="C:cytoplasm"/>
    <property type="evidence" value="ECO:0007669"/>
    <property type="project" value="TreeGrafter"/>
</dbReference>
<dbReference type="FunFam" id="1.10.10.10:FF:000070">
    <property type="entry name" value="26S proteasome non-ATPase regulatory subunit 12"/>
    <property type="match status" value="1"/>
</dbReference>
<organism evidence="5 6">
    <name type="scientific">Chlorella sorokiniana</name>
    <name type="common">Freshwater green alga</name>
    <dbReference type="NCBI Taxonomy" id="3076"/>
    <lineage>
        <taxon>Eukaryota</taxon>
        <taxon>Viridiplantae</taxon>
        <taxon>Chlorophyta</taxon>
        <taxon>core chlorophytes</taxon>
        <taxon>Trebouxiophyceae</taxon>
        <taxon>Chlorellales</taxon>
        <taxon>Chlorellaceae</taxon>
        <taxon>Chlorella clade</taxon>
        <taxon>Chlorella</taxon>
    </lineage>
</organism>
<dbReference type="PROSITE" id="PS50250">
    <property type="entry name" value="PCI"/>
    <property type="match status" value="1"/>
</dbReference>
<dbReference type="InterPro" id="IPR036390">
    <property type="entry name" value="WH_DNA-bd_sf"/>
</dbReference>
<dbReference type="AlphaFoldDB" id="A0A2P6TNF0"/>
<gene>
    <name evidence="5" type="ORF">C2E21_5673</name>
</gene>
<dbReference type="OrthoDB" id="268763at2759"/>
<dbReference type="PANTHER" id="PTHR10855:SF1">
    <property type="entry name" value="26S PROTEASOME NON-ATPASE REGULATORY SUBUNIT 12"/>
    <property type="match status" value="1"/>
</dbReference>
<reference evidence="5 6" key="1">
    <citation type="journal article" date="2018" name="Plant J.">
        <title>Genome sequences of Chlorella sorokiniana UTEX 1602 and Micractinium conductrix SAG 241.80: implications to maltose excretion by a green alga.</title>
        <authorList>
            <person name="Arriola M.B."/>
            <person name="Velmurugan N."/>
            <person name="Zhang Y."/>
            <person name="Plunkett M.H."/>
            <person name="Hondzo H."/>
            <person name="Barney B.M."/>
        </authorList>
    </citation>
    <scope>NUCLEOTIDE SEQUENCE [LARGE SCALE GENOMIC DNA]</scope>
    <source>
        <strain evidence="6">UTEX 1602</strain>
    </source>
</reference>
<comment type="caution">
    <text evidence="5">The sequence shown here is derived from an EMBL/GenBank/DDBJ whole genome shotgun (WGS) entry which is preliminary data.</text>
</comment>
<dbReference type="SUPFAM" id="SSF46785">
    <property type="entry name" value="Winged helix' DNA-binding domain"/>
    <property type="match status" value="1"/>
</dbReference>
<dbReference type="SMART" id="SM00088">
    <property type="entry name" value="PINT"/>
    <property type="match status" value="1"/>
</dbReference>
<dbReference type="EMBL" id="LHPG02000010">
    <property type="protein sequence ID" value="PRW50858.1"/>
    <property type="molecule type" value="Genomic_DNA"/>
</dbReference>
<comment type="similarity">
    <text evidence="1">Belongs to the proteasome subunit p55 family.</text>
</comment>
<dbReference type="Pfam" id="PF22241">
    <property type="entry name" value="PSMD12-CSN4_N"/>
    <property type="match status" value="2"/>
</dbReference>
<keyword evidence="6" id="KW-1185">Reference proteome</keyword>
<name>A0A2P6TNF0_CHLSO</name>
<evidence type="ECO:0000313" key="6">
    <source>
        <dbReference type="Proteomes" id="UP000239899"/>
    </source>
</evidence>
<dbReference type="Proteomes" id="UP000239899">
    <property type="component" value="Unassembled WGS sequence"/>
</dbReference>
<dbReference type="InterPro" id="IPR000717">
    <property type="entry name" value="PCI_dom"/>
</dbReference>
<evidence type="ECO:0000256" key="1">
    <source>
        <dbReference type="ARBA" id="ARBA00006397"/>
    </source>
</evidence>
<dbReference type="InterPro" id="IPR036388">
    <property type="entry name" value="WH-like_DNA-bd_sf"/>
</dbReference>
<dbReference type="STRING" id="3076.A0A2P6TNF0"/>
<dbReference type="InterPro" id="IPR040896">
    <property type="entry name" value="RPN5_C"/>
</dbReference>
<dbReference type="Pfam" id="PF01399">
    <property type="entry name" value="PCI"/>
    <property type="match status" value="1"/>
</dbReference>